<dbReference type="InterPro" id="IPR003599">
    <property type="entry name" value="Ig_sub"/>
</dbReference>
<sequence length="255" mass="28251">MSSFEERLKKTHLLTHVSRETTVCAFRVVLRKISAWHAVENLFTTIFISLLLVPPVIKESSSVVTVHIGQDAVLHYGTADYAVCSNLTHLTRDIDFCVIVCSGHRLAVLPNGALKFSRVTLGDAGAYQCLIFDFTDENNITSYFCPPKFRNLQINICLFHISPVPPVLSIPHVEYTAVLGQPVSLECIADGQPQPEVTWHKERRPVLDGAHIRIFANGTLAILSTQRSDTGLYTCTAKNPAGRASHDMRLLVQGE</sequence>
<evidence type="ECO:0000259" key="2">
    <source>
        <dbReference type="PROSITE" id="PS50835"/>
    </source>
</evidence>
<dbReference type="OMA" id="QINICLF"/>
<dbReference type="GO" id="GO:0007156">
    <property type="term" value="P:homophilic cell adhesion via plasma membrane adhesion molecules"/>
    <property type="evidence" value="ECO:0007669"/>
    <property type="project" value="TreeGrafter"/>
</dbReference>
<dbReference type="GO" id="GO:0007411">
    <property type="term" value="P:axon guidance"/>
    <property type="evidence" value="ECO:0007669"/>
    <property type="project" value="TreeGrafter"/>
</dbReference>
<dbReference type="GO" id="GO:0070593">
    <property type="term" value="P:dendrite self-avoidance"/>
    <property type="evidence" value="ECO:0007669"/>
    <property type="project" value="TreeGrafter"/>
</dbReference>
<feature type="domain" description="Ig-like" evidence="2">
    <location>
        <begin position="165"/>
        <end position="251"/>
    </location>
</feature>
<dbReference type="GO" id="GO:0005886">
    <property type="term" value="C:plasma membrane"/>
    <property type="evidence" value="ECO:0007669"/>
    <property type="project" value="TreeGrafter"/>
</dbReference>
<dbReference type="Pfam" id="PF13927">
    <property type="entry name" value="Ig_3"/>
    <property type="match status" value="1"/>
</dbReference>
<organism evidence="3 4">
    <name type="scientific">Amphilophus citrinellus</name>
    <name type="common">Midas cichlid</name>
    <name type="synonym">Cichlasoma citrinellum</name>
    <dbReference type="NCBI Taxonomy" id="61819"/>
    <lineage>
        <taxon>Eukaryota</taxon>
        <taxon>Metazoa</taxon>
        <taxon>Chordata</taxon>
        <taxon>Craniata</taxon>
        <taxon>Vertebrata</taxon>
        <taxon>Euteleostomi</taxon>
        <taxon>Actinopterygii</taxon>
        <taxon>Neopterygii</taxon>
        <taxon>Teleostei</taxon>
        <taxon>Neoteleostei</taxon>
        <taxon>Acanthomorphata</taxon>
        <taxon>Ovalentaria</taxon>
        <taxon>Cichlomorphae</taxon>
        <taxon>Cichliformes</taxon>
        <taxon>Cichlidae</taxon>
        <taxon>New World cichlids</taxon>
        <taxon>Cichlasomatinae</taxon>
        <taxon>Heroini</taxon>
        <taxon>Amphilophus</taxon>
    </lineage>
</organism>
<accession>A0A3Q0SZY2</accession>
<dbReference type="InterPro" id="IPR036179">
    <property type="entry name" value="Ig-like_dom_sf"/>
</dbReference>
<dbReference type="InterPro" id="IPR013783">
    <property type="entry name" value="Ig-like_fold"/>
</dbReference>
<name>A0A3Q0SZY2_AMPCI</name>
<dbReference type="SUPFAM" id="SSF48726">
    <property type="entry name" value="Immunoglobulin"/>
    <property type="match status" value="2"/>
</dbReference>
<dbReference type="GeneTree" id="ENSGT00940000164697"/>
<dbReference type="SMART" id="SM00409">
    <property type="entry name" value="IG"/>
    <property type="match status" value="2"/>
</dbReference>
<dbReference type="AlphaFoldDB" id="A0A3Q0SZY2"/>
<evidence type="ECO:0000256" key="1">
    <source>
        <dbReference type="ARBA" id="ARBA00023319"/>
    </source>
</evidence>
<dbReference type="PANTHER" id="PTHR10075:SF100">
    <property type="entry name" value="FASCICLIN-2"/>
    <property type="match status" value="1"/>
</dbReference>
<keyword evidence="1" id="KW-0393">Immunoglobulin domain</keyword>
<protein>
    <recommendedName>
        <fullName evidence="2">Ig-like domain-containing protein</fullName>
    </recommendedName>
</protein>
<dbReference type="Ensembl" id="ENSACIT00000027944.1">
    <property type="protein sequence ID" value="ENSACIP00000027228.1"/>
    <property type="gene ID" value="ENSACIG00000021096.1"/>
</dbReference>
<dbReference type="STRING" id="61819.ENSACIP00000027228"/>
<reference evidence="3" key="2">
    <citation type="submission" date="2025-09" db="UniProtKB">
        <authorList>
            <consortium name="Ensembl"/>
        </authorList>
    </citation>
    <scope>IDENTIFICATION</scope>
</reference>
<dbReference type="GO" id="GO:0030424">
    <property type="term" value="C:axon"/>
    <property type="evidence" value="ECO:0007669"/>
    <property type="project" value="TreeGrafter"/>
</dbReference>
<dbReference type="InterPro" id="IPR003598">
    <property type="entry name" value="Ig_sub2"/>
</dbReference>
<dbReference type="FunFam" id="2.60.40.10:FF:000186">
    <property type="entry name" value="Hemicentin 1"/>
    <property type="match status" value="1"/>
</dbReference>
<dbReference type="GO" id="GO:0098632">
    <property type="term" value="F:cell-cell adhesion mediator activity"/>
    <property type="evidence" value="ECO:0007669"/>
    <property type="project" value="TreeGrafter"/>
</dbReference>
<dbReference type="Proteomes" id="UP000261340">
    <property type="component" value="Unplaced"/>
</dbReference>
<reference evidence="3" key="1">
    <citation type="submission" date="2025-08" db="UniProtKB">
        <authorList>
            <consortium name="Ensembl"/>
        </authorList>
    </citation>
    <scope>IDENTIFICATION</scope>
</reference>
<dbReference type="Gene3D" id="2.60.40.10">
    <property type="entry name" value="Immunoglobulins"/>
    <property type="match status" value="2"/>
</dbReference>
<dbReference type="PROSITE" id="PS50835">
    <property type="entry name" value="IG_LIKE"/>
    <property type="match status" value="1"/>
</dbReference>
<dbReference type="SMART" id="SM00408">
    <property type="entry name" value="IGc2"/>
    <property type="match status" value="1"/>
</dbReference>
<evidence type="ECO:0000313" key="3">
    <source>
        <dbReference type="Ensembl" id="ENSACIP00000027228.1"/>
    </source>
</evidence>
<dbReference type="InterPro" id="IPR007110">
    <property type="entry name" value="Ig-like_dom"/>
</dbReference>
<keyword evidence="4" id="KW-1185">Reference proteome</keyword>
<dbReference type="PANTHER" id="PTHR10075">
    <property type="entry name" value="BASIGIN RELATED"/>
    <property type="match status" value="1"/>
</dbReference>
<proteinExistence type="predicted"/>
<evidence type="ECO:0000313" key="4">
    <source>
        <dbReference type="Proteomes" id="UP000261340"/>
    </source>
</evidence>